<sequence>MSASPLEVTVSEAYTLWGERVRNLFATPPSFIETAVAYNPFERHECSVPLPPSLPPCDESLPSSEESSLSTATESASSVTGKFFDEALYPFCFYVKMLQSAEKPSNAVLLSPLKGDGSQEAEPGMRQQIQHLRVDEDELAARLAERLRARNRKRTPPLQHQRNFGSGNIISTFCDPKVEKQQALLHSELTDFLLSVREENRASLVLRRQLQRSRMVRGMWHDPELPSTPRIPCEEHR</sequence>
<gene>
    <name evidence="1" type="ORF">ABL78_0198</name>
</gene>
<evidence type="ECO:0000313" key="2">
    <source>
        <dbReference type="Proteomes" id="UP000038009"/>
    </source>
</evidence>
<dbReference type="Proteomes" id="UP000038009">
    <property type="component" value="Unassembled WGS sequence"/>
</dbReference>
<dbReference type="VEuPathDB" id="TriTrypDB:Lsey_0002_0860"/>
<comment type="caution">
    <text evidence="1">The sequence shown here is derived from an EMBL/GenBank/DDBJ whole genome shotgun (WGS) entry which is preliminary data.</text>
</comment>
<evidence type="ECO:0000313" key="1">
    <source>
        <dbReference type="EMBL" id="KPI90762.1"/>
    </source>
</evidence>
<dbReference type="OrthoDB" id="263508at2759"/>
<dbReference type="EMBL" id="LJSK01000002">
    <property type="protein sequence ID" value="KPI90762.1"/>
    <property type="molecule type" value="Genomic_DNA"/>
</dbReference>
<keyword evidence="2" id="KW-1185">Reference proteome</keyword>
<dbReference type="AlphaFoldDB" id="A0A0N1PFH5"/>
<proteinExistence type="predicted"/>
<reference evidence="1 2" key="1">
    <citation type="journal article" date="2015" name="PLoS Pathog.">
        <title>Leptomonas seymouri: Adaptations to the Dixenous Life Cycle Analyzed by Genome Sequencing, Transcriptome Profiling and Co-infection with Leishmania donovani.</title>
        <authorList>
            <person name="Kraeva N."/>
            <person name="Butenko A."/>
            <person name="Hlavacova J."/>
            <person name="Kostygov A."/>
            <person name="Myskova J."/>
            <person name="Grybchuk D."/>
            <person name="Lestinova T."/>
            <person name="Votypka J."/>
            <person name="Volf P."/>
            <person name="Opperdoes F."/>
            <person name="Flegontov P."/>
            <person name="Lukes J."/>
            <person name="Yurchenko V."/>
        </authorList>
    </citation>
    <scope>NUCLEOTIDE SEQUENCE [LARGE SCALE GENOMIC DNA]</scope>
    <source>
        <strain evidence="1 2">ATCC 30220</strain>
    </source>
</reference>
<dbReference type="OMA" id="YNPFERH"/>
<name>A0A0N1PFH5_LEPSE</name>
<protein>
    <submittedName>
        <fullName evidence="1">Uncharacterized protein</fullName>
    </submittedName>
</protein>
<organism evidence="1 2">
    <name type="scientific">Leptomonas seymouri</name>
    <dbReference type="NCBI Taxonomy" id="5684"/>
    <lineage>
        <taxon>Eukaryota</taxon>
        <taxon>Discoba</taxon>
        <taxon>Euglenozoa</taxon>
        <taxon>Kinetoplastea</taxon>
        <taxon>Metakinetoplastina</taxon>
        <taxon>Trypanosomatida</taxon>
        <taxon>Trypanosomatidae</taxon>
        <taxon>Leishmaniinae</taxon>
        <taxon>Leptomonas</taxon>
    </lineage>
</organism>
<accession>A0A0N1PFH5</accession>